<evidence type="ECO:0000256" key="2">
    <source>
        <dbReference type="ARBA" id="ARBA00023136"/>
    </source>
</evidence>
<keyword evidence="8" id="KW-1185">Reference proteome</keyword>
<dbReference type="EMBL" id="PYGC01000011">
    <property type="protein sequence ID" value="PSK81032.1"/>
    <property type="molecule type" value="Genomic_DNA"/>
</dbReference>
<feature type="signal peptide" evidence="3">
    <location>
        <begin position="1"/>
        <end position="20"/>
    </location>
</feature>
<reference evidence="5 8" key="2">
    <citation type="submission" date="2019-10" db="EMBL/GenBank/DDBJ databases">
        <title>Prolixibacter strains distinguished by the presence of nitrate reductase genes were adept at nitrate-dependent anaerobic corrosion of metallic iron and carbon steel.</title>
        <authorList>
            <person name="Iino T."/>
            <person name="Shono N."/>
            <person name="Ito K."/>
            <person name="Nakamura R."/>
            <person name="Sueoka K."/>
            <person name="Harayama S."/>
            <person name="Ohkuma M."/>
        </authorList>
    </citation>
    <scope>NUCLEOTIDE SEQUENCE [LARGE SCALE GENOMIC DNA]</scope>
    <source>
        <strain evidence="5 8">MIC1-1</strain>
    </source>
</reference>
<evidence type="ECO:0000313" key="8">
    <source>
        <dbReference type="Proteomes" id="UP000396862"/>
    </source>
</evidence>
<dbReference type="InterPro" id="IPR051544">
    <property type="entry name" value="TPS_OM_transporter"/>
</dbReference>
<dbReference type="InterPro" id="IPR000184">
    <property type="entry name" value="Bac_surfAg_D15"/>
</dbReference>
<sequence>MKKNLFLLILLTAIPFWSSAQQNNQQDNQKKEIKTGWNMGALPAISFDSDLGFQYGAVVNFFNYGDGSNYPDYDHSLYFEVSHYTKGSGTYRFYYDSEALIPGIELTTDLSYLPDQAYDFYGFNGYEAVYNKDWTDDTSPDYRTRMFYKFHQKLFRFKTDIQGDWGDSNFRWLVGFNLLNFNISSVDVDKLNKGKKEADKLPPVSEQPGLYEKYQQWGIISAKEANGGFVPIVKAGLVYDTRDNKPNPMHGIWAEAELATAQKFMGAESSFTKLSITQRQYFTIVKNDLSFAYRIQWQQTIGGHAPFYYQPQIIASALRGSSSSGLGGAKTLRGILRNRIVGDGFVMGNTELRWKFARMEKFKQHFYWGLNGFLDFGRVVKKMDIQNKISNMNEPMNQYFNFGAEKMHYSVGGGLRLAMNQNFIAALDYGIALDKQDGDSGIYIGLNYLF</sequence>
<dbReference type="RefSeq" id="WP_106543353.1">
    <property type="nucleotide sequence ID" value="NZ_BLAU01000001.1"/>
</dbReference>
<comment type="caution">
    <text evidence="6">The sequence shown here is derived from an EMBL/GenBank/DDBJ whole genome shotgun (WGS) entry which is preliminary data.</text>
</comment>
<organism evidence="6 7">
    <name type="scientific">Prolixibacter denitrificans</name>
    <dbReference type="NCBI Taxonomy" id="1541063"/>
    <lineage>
        <taxon>Bacteria</taxon>
        <taxon>Pseudomonadati</taxon>
        <taxon>Bacteroidota</taxon>
        <taxon>Bacteroidia</taxon>
        <taxon>Marinilabiliales</taxon>
        <taxon>Prolixibacteraceae</taxon>
        <taxon>Prolixibacter</taxon>
    </lineage>
</organism>
<dbReference type="AlphaFoldDB" id="A0A2P8C7V3"/>
<dbReference type="PANTHER" id="PTHR34597:SF3">
    <property type="entry name" value="OUTER MEMBRANE TRANSPORTER CDIB"/>
    <property type="match status" value="1"/>
</dbReference>
<evidence type="ECO:0000313" key="5">
    <source>
        <dbReference type="EMBL" id="GET22150.1"/>
    </source>
</evidence>
<dbReference type="NCBIfam" id="NF047779">
    <property type="entry name" value="Omp85_fam"/>
    <property type="match status" value="1"/>
</dbReference>
<feature type="chain" id="PRO_5015169138" evidence="3">
    <location>
        <begin position="21"/>
        <end position="450"/>
    </location>
</feature>
<evidence type="ECO:0000259" key="4">
    <source>
        <dbReference type="Pfam" id="PF01103"/>
    </source>
</evidence>
<evidence type="ECO:0000256" key="3">
    <source>
        <dbReference type="SAM" id="SignalP"/>
    </source>
</evidence>
<dbReference type="Proteomes" id="UP000240621">
    <property type="component" value="Unassembled WGS sequence"/>
</dbReference>
<dbReference type="GO" id="GO:0019867">
    <property type="term" value="C:outer membrane"/>
    <property type="evidence" value="ECO:0007669"/>
    <property type="project" value="InterPro"/>
</dbReference>
<proteinExistence type="predicted"/>
<name>A0A2P8C7V3_9BACT</name>
<dbReference type="Gene3D" id="2.40.160.50">
    <property type="entry name" value="membrane protein fhac: a member of the omp85/tpsb transporter family"/>
    <property type="match status" value="1"/>
</dbReference>
<dbReference type="GO" id="GO:0046819">
    <property type="term" value="P:protein secretion by the type V secretion system"/>
    <property type="evidence" value="ECO:0007669"/>
    <property type="project" value="TreeGrafter"/>
</dbReference>
<comment type="subcellular location">
    <subcellularLocation>
        <location evidence="1">Membrane</location>
    </subcellularLocation>
</comment>
<dbReference type="GO" id="GO:0008320">
    <property type="term" value="F:protein transmembrane transporter activity"/>
    <property type="evidence" value="ECO:0007669"/>
    <property type="project" value="TreeGrafter"/>
</dbReference>
<dbReference type="Proteomes" id="UP000396862">
    <property type="component" value="Unassembled WGS sequence"/>
</dbReference>
<evidence type="ECO:0000313" key="6">
    <source>
        <dbReference type="EMBL" id="PSK81032.1"/>
    </source>
</evidence>
<dbReference type="EMBL" id="BLAU01000001">
    <property type="protein sequence ID" value="GET22150.1"/>
    <property type="molecule type" value="Genomic_DNA"/>
</dbReference>
<gene>
    <name evidence="6" type="ORF">CLV93_1119</name>
    <name evidence="5" type="ORF">JCM18694_23960</name>
</gene>
<dbReference type="PANTHER" id="PTHR34597">
    <property type="entry name" value="SLR1661 PROTEIN"/>
    <property type="match status" value="1"/>
</dbReference>
<accession>A0A2P8C7V3</accession>
<evidence type="ECO:0000256" key="1">
    <source>
        <dbReference type="ARBA" id="ARBA00004370"/>
    </source>
</evidence>
<evidence type="ECO:0000313" key="7">
    <source>
        <dbReference type="Proteomes" id="UP000240621"/>
    </source>
</evidence>
<protein>
    <submittedName>
        <fullName evidence="6">Surface antigen-like protein</fullName>
    </submittedName>
</protein>
<reference evidence="6 7" key="1">
    <citation type="submission" date="2018-03" db="EMBL/GenBank/DDBJ databases">
        <title>Genomic Encyclopedia of Archaeal and Bacterial Type Strains, Phase II (KMG-II): from individual species to whole genera.</title>
        <authorList>
            <person name="Goeker M."/>
        </authorList>
    </citation>
    <scope>NUCLEOTIDE SEQUENCE [LARGE SCALE GENOMIC DNA]</scope>
    <source>
        <strain evidence="6 7">DSM 27267</strain>
    </source>
</reference>
<feature type="domain" description="Bacterial surface antigen (D15)" evidence="4">
    <location>
        <begin position="221"/>
        <end position="443"/>
    </location>
</feature>
<dbReference type="Pfam" id="PF01103">
    <property type="entry name" value="Omp85"/>
    <property type="match status" value="1"/>
</dbReference>
<dbReference type="GO" id="GO:0098046">
    <property type="term" value="C:type V protein secretion system complex"/>
    <property type="evidence" value="ECO:0007669"/>
    <property type="project" value="TreeGrafter"/>
</dbReference>
<keyword evidence="3" id="KW-0732">Signal</keyword>
<keyword evidence="2" id="KW-0472">Membrane</keyword>
<dbReference type="OrthoDB" id="9771071at2"/>